<accession>A0A1L7WSU0</accession>
<feature type="region of interest" description="Disordered" evidence="1">
    <location>
        <begin position="163"/>
        <end position="182"/>
    </location>
</feature>
<name>A0A1L7WSU0_9HELO</name>
<dbReference type="STRING" id="576137.A0A1L7WSU0"/>
<evidence type="ECO:0000313" key="2">
    <source>
        <dbReference type="EMBL" id="CZR55841.1"/>
    </source>
</evidence>
<protein>
    <submittedName>
        <fullName evidence="2">Related to phosphoglycerate mutase family protein</fullName>
    </submittedName>
</protein>
<proteinExistence type="predicted"/>
<gene>
    <name evidence="2" type="ORF">PAC_05729</name>
</gene>
<keyword evidence="3" id="KW-1185">Reference proteome</keyword>
<organism evidence="2 3">
    <name type="scientific">Phialocephala subalpina</name>
    <dbReference type="NCBI Taxonomy" id="576137"/>
    <lineage>
        <taxon>Eukaryota</taxon>
        <taxon>Fungi</taxon>
        <taxon>Dikarya</taxon>
        <taxon>Ascomycota</taxon>
        <taxon>Pezizomycotina</taxon>
        <taxon>Leotiomycetes</taxon>
        <taxon>Helotiales</taxon>
        <taxon>Mollisiaceae</taxon>
        <taxon>Phialocephala</taxon>
        <taxon>Phialocephala fortinii species complex</taxon>
    </lineage>
</organism>
<sequence>MVSHALPSPIIYLIRHGEKPPKLPDGEDANGLSAQGLERAQGLRKVFGKDSIYDIQHIIAEHPKKDGSRDRPYLTILPLSQDLDLEVDKSIDRDDVKGAAEAAKGYAGPGNVLVCWEHGELAKIVEKLGVKEKATYPGDRFDVIWAVKKPYEVLEWVGSEGVPGLDDGASPVGPVGPVAGDD</sequence>
<dbReference type="AlphaFoldDB" id="A0A1L7WSU0"/>
<reference evidence="2 3" key="1">
    <citation type="submission" date="2016-03" db="EMBL/GenBank/DDBJ databases">
        <authorList>
            <person name="Ploux O."/>
        </authorList>
    </citation>
    <scope>NUCLEOTIDE SEQUENCE [LARGE SCALE GENOMIC DNA]</scope>
    <source>
        <strain evidence="2 3">UAMH 11012</strain>
    </source>
</reference>
<evidence type="ECO:0000256" key="1">
    <source>
        <dbReference type="SAM" id="MobiDB-lite"/>
    </source>
</evidence>
<dbReference type="OrthoDB" id="425925at2759"/>
<dbReference type="EMBL" id="FJOG01000007">
    <property type="protein sequence ID" value="CZR55841.1"/>
    <property type="molecule type" value="Genomic_DNA"/>
</dbReference>
<evidence type="ECO:0000313" key="3">
    <source>
        <dbReference type="Proteomes" id="UP000184330"/>
    </source>
</evidence>
<dbReference type="Proteomes" id="UP000184330">
    <property type="component" value="Unassembled WGS sequence"/>
</dbReference>